<protein>
    <recommendedName>
        <fullName evidence="2">Cilia- and flagella-associated protein HOATZ</fullName>
    </recommendedName>
</protein>
<dbReference type="OrthoDB" id="10004365at2759"/>
<dbReference type="Pfam" id="PF17664">
    <property type="entry name" value="HOATZ-like"/>
    <property type="match status" value="1"/>
</dbReference>
<dbReference type="KEGG" id="epa:110246109"/>
<dbReference type="InterPro" id="IPR040681">
    <property type="entry name" value="HOATZ-like"/>
</dbReference>
<evidence type="ECO:0000256" key="3">
    <source>
        <dbReference type="SAM" id="MobiDB-lite"/>
    </source>
</evidence>
<evidence type="ECO:0000313" key="5">
    <source>
        <dbReference type="Proteomes" id="UP000887567"/>
    </source>
</evidence>
<proteinExistence type="inferred from homology"/>
<organism evidence="4 5">
    <name type="scientific">Exaiptasia diaphana</name>
    <name type="common">Tropical sea anemone</name>
    <name type="synonym">Aiptasia pulchella</name>
    <dbReference type="NCBI Taxonomy" id="2652724"/>
    <lineage>
        <taxon>Eukaryota</taxon>
        <taxon>Metazoa</taxon>
        <taxon>Cnidaria</taxon>
        <taxon>Anthozoa</taxon>
        <taxon>Hexacorallia</taxon>
        <taxon>Actiniaria</taxon>
        <taxon>Aiptasiidae</taxon>
        <taxon>Exaiptasia</taxon>
    </lineage>
</organism>
<dbReference type="Proteomes" id="UP000887567">
    <property type="component" value="Unplaced"/>
</dbReference>
<dbReference type="RefSeq" id="XP_020908079.1">
    <property type="nucleotide sequence ID" value="XM_021052420.2"/>
</dbReference>
<dbReference type="GO" id="GO:0060271">
    <property type="term" value="P:cilium assembly"/>
    <property type="evidence" value="ECO:0007669"/>
    <property type="project" value="InterPro"/>
</dbReference>
<comment type="similarity">
    <text evidence="1">Belongs to the HOATZ family.</text>
</comment>
<evidence type="ECO:0000313" key="4">
    <source>
        <dbReference type="EnsemblMetazoa" id="XP_020908079.1"/>
    </source>
</evidence>
<accession>A0A913XQI2</accession>
<sequence>MADDMVCFSGSSAEEIELAKRFWQSIYPPVKPKSALVVKEIDQRLRTAPKPQNDANYAHKSVKELETTENDLALDQFRQDAEKRRIIEEQEYKERISDFRKESQNLIQKRRKERIKKEEISSRVLHQTHEHFMDFSDSEEEEEDARNAMDDIEKFEAKLRQQEKLKPS</sequence>
<evidence type="ECO:0000256" key="1">
    <source>
        <dbReference type="ARBA" id="ARBA00023451"/>
    </source>
</evidence>
<dbReference type="GeneID" id="110246109"/>
<feature type="region of interest" description="Disordered" evidence="3">
    <location>
        <begin position="134"/>
        <end position="168"/>
    </location>
</feature>
<dbReference type="EnsemblMetazoa" id="XM_021052420.2">
    <property type="protein sequence ID" value="XP_020908079.1"/>
    <property type="gene ID" value="LOC110246109"/>
</dbReference>
<dbReference type="PANTHER" id="PTHR47231">
    <property type="entry name" value="UPF0722 PROTEIN C11ORF88"/>
    <property type="match status" value="1"/>
</dbReference>
<dbReference type="PANTHER" id="PTHR47231:SF1">
    <property type="entry name" value="CILIA- AND FLAGELLA-ASSOCIATED PROTEIN HOATZ"/>
    <property type="match status" value="1"/>
</dbReference>
<evidence type="ECO:0000256" key="2">
    <source>
        <dbReference type="ARBA" id="ARBA00023657"/>
    </source>
</evidence>
<dbReference type="AlphaFoldDB" id="A0A913XQI2"/>
<dbReference type="OMA" id="TVCSERQ"/>
<keyword evidence="5" id="KW-1185">Reference proteome</keyword>
<reference evidence="4" key="1">
    <citation type="submission" date="2022-11" db="UniProtKB">
        <authorList>
            <consortium name="EnsemblMetazoa"/>
        </authorList>
    </citation>
    <scope>IDENTIFICATION</scope>
</reference>
<name>A0A913XQI2_EXADI</name>
<feature type="compositionally biased region" description="Basic and acidic residues" evidence="3">
    <location>
        <begin position="145"/>
        <end position="168"/>
    </location>
</feature>